<dbReference type="Proteomes" id="UP000325755">
    <property type="component" value="Chromosome"/>
</dbReference>
<accession>A0A5Q0BKY1</accession>
<evidence type="ECO:0000313" key="2">
    <source>
        <dbReference type="Proteomes" id="UP000325755"/>
    </source>
</evidence>
<organism evidence="1 2">
    <name type="scientific">Candidatus Methylospira mobilis</name>
    <dbReference type="NCBI Taxonomy" id="1808979"/>
    <lineage>
        <taxon>Bacteria</taxon>
        <taxon>Pseudomonadati</taxon>
        <taxon>Pseudomonadota</taxon>
        <taxon>Gammaproteobacteria</taxon>
        <taxon>Methylococcales</taxon>
        <taxon>Methylococcaceae</taxon>
        <taxon>Candidatus Methylospira</taxon>
    </lineage>
</organism>
<gene>
    <name evidence="1" type="ORF">F6R98_09770</name>
</gene>
<dbReference type="AlphaFoldDB" id="A0A5Q0BKY1"/>
<proteinExistence type="predicted"/>
<evidence type="ECO:0000313" key="1">
    <source>
        <dbReference type="EMBL" id="QFY42864.1"/>
    </source>
</evidence>
<dbReference type="InParanoid" id="A0A5Q0BKY1"/>
<dbReference type="KEGG" id="mmob:F6R98_09770"/>
<name>A0A5Q0BKY1_9GAMM</name>
<dbReference type="EMBL" id="CP044205">
    <property type="protein sequence ID" value="QFY42864.1"/>
    <property type="molecule type" value="Genomic_DNA"/>
</dbReference>
<dbReference type="RefSeq" id="WP_153248856.1">
    <property type="nucleotide sequence ID" value="NZ_CP044205.1"/>
</dbReference>
<protein>
    <submittedName>
        <fullName evidence="1">Uncharacterized protein</fullName>
    </submittedName>
</protein>
<sequence length="59" mass="6523">MTNRLPLTDETGEVRQLTAEDVKHFRPASDVLLEIMGAALALEMLQPKKLAVPMSETSK</sequence>
<keyword evidence="2" id="KW-1185">Reference proteome</keyword>
<reference evidence="1 2" key="1">
    <citation type="submission" date="2019-09" db="EMBL/GenBank/DDBJ databases">
        <title>Ecophysiology of the spiral-shaped methanotroph Methylospira mobilis as revealed by the complete genome sequence.</title>
        <authorList>
            <person name="Oshkin I.Y."/>
            <person name="Dedysh S.N."/>
            <person name="Miroshnikov K."/>
            <person name="Danilova O.V."/>
            <person name="Hakobyan A."/>
            <person name="Liesack W."/>
        </authorList>
    </citation>
    <scope>NUCLEOTIDE SEQUENCE [LARGE SCALE GENOMIC DNA]</scope>
    <source>
        <strain evidence="1 2">Shm1</strain>
    </source>
</reference>